<dbReference type="InterPro" id="IPR019356">
    <property type="entry name" value="Menorin_dom"/>
</dbReference>
<reference evidence="2 3" key="1">
    <citation type="submission" date="2014-10" db="EMBL/GenBank/DDBJ databases">
        <title>Kaistella solincola genome.</title>
        <authorList>
            <person name="Newman J.D."/>
        </authorList>
    </citation>
    <scope>NUCLEOTIDE SEQUENCE [LARGE SCALE GENOMIC DNA]</scope>
    <source>
        <strain evidence="2 3">DSM 22468</strain>
    </source>
</reference>
<dbReference type="EMBL" id="JSYK01000003">
    <property type="protein sequence ID" value="KIA83054.1"/>
    <property type="molecule type" value="Genomic_DNA"/>
</dbReference>
<sequence length="232" mass="26869">MLFFKCIFTSKIWAHRVNSIEKFEEARKKFPGVELDLVFDSVKNNFDVNHPPANSIDLNLFDYLNSNKNYKNLGLWLDFKNLNVNNKIQSSVKLDSIVRTLSIETANIIVESNTPNFLNSFKSKGFKTSYYLPWEISSLKNEELSSELTFINNLIISRQIDYISSDVIDYKFMKEKFPYAEIITWIIDNPAPITNLYTFKVSVSSFIRNLKVLSDEDVKVVLFGFKAKAGNR</sequence>
<comment type="caution">
    <text evidence="2">The sequence shown here is derived from an EMBL/GenBank/DDBJ whole genome shotgun (WGS) entry which is preliminary data.</text>
</comment>
<evidence type="ECO:0000313" key="2">
    <source>
        <dbReference type="EMBL" id="KIA83054.1"/>
    </source>
</evidence>
<evidence type="ECO:0000259" key="1">
    <source>
        <dbReference type="Pfam" id="PF10223"/>
    </source>
</evidence>
<gene>
    <name evidence="2" type="ORF">OA84_05715</name>
</gene>
<protein>
    <recommendedName>
        <fullName evidence="1">Menorin-like domain-containing protein</fullName>
    </recommendedName>
</protein>
<proteinExistence type="predicted"/>
<dbReference type="Proteomes" id="UP000031275">
    <property type="component" value="Unassembled WGS sequence"/>
</dbReference>
<name>A0ABR4ZPT9_9FLAO</name>
<feature type="domain" description="Menorin-like" evidence="1">
    <location>
        <begin position="12"/>
        <end position="86"/>
    </location>
</feature>
<dbReference type="Pfam" id="PF10223">
    <property type="entry name" value="Menorin_N"/>
    <property type="match status" value="1"/>
</dbReference>
<organism evidence="2 3">
    <name type="scientific">Kaistella solincola</name>
    <dbReference type="NCBI Taxonomy" id="510955"/>
    <lineage>
        <taxon>Bacteria</taxon>
        <taxon>Pseudomonadati</taxon>
        <taxon>Bacteroidota</taxon>
        <taxon>Flavobacteriia</taxon>
        <taxon>Flavobacteriales</taxon>
        <taxon>Weeksellaceae</taxon>
        <taxon>Chryseobacterium group</taxon>
        <taxon>Kaistella</taxon>
    </lineage>
</organism>
<keyword evidence="3" id="KW-1185">Reference proteome</keyword>
<evidence type="ECO:0000313" key="3">
    <source>
        <dbReference type="Proteomes" id="UP000031275"/>
    </source>
</evidence>
<accession>A0ABR4ZPT9</accession>